<reference evidence="2" key="1">
    <citation type="submission" date="2021-06" db="EMBL/GenBank/DDBJ databases">
        <authorList>
            <person name="Hodson N. C."/>
            <person name="Mongue J. A."/>
            <person name="Jaron S. K."/>
        </authorList>
    </citation>
    <scope>NUCLEOTIDE SEQUENCE</scope>
</reference>
<dbReference type="AlphaFoldDB" id="A0A8J2LGD1"/>
<protein>
    <submittedName>
        <fullName evidence="2">Uncharacterized protein</fullName>
    </submittedName>
</protein>
<feature type="region of interest" description="Disordered" evidence="1">
    <location>
        <begin position="49"/>
        <end position="69"/>
    </location>
</feature>
<comment type="caution">
    <text evidence="2">The sequence shown here is derived from an EMBL/GenBank/DDBJ whole genome shotgun (WGS) entry which is preliminary data.</text>
</comment>
<evidence type="ECO:0000256" key="1">
    <source>
        <dbReference type="SAM" id="MobiDB-lite"/>
    </source>
</evidence>
<dbReference type="EMBL" id="CAJVCH010555513">
    <property type="protein sequence ID" value="CAG7830362.1"/>
    <property type="molecule type" value="Genomic_DNA"/>
</dbReference>
<gene>
    <name evidence="2" type="ORF">AFUS01_LOCUS40170</name>
</gene>
<sequence length="69" mass="8117">MRRLEKRNWEVKQVAICMEVERLWKRLGGHGKAFGDSTVKLAYSEGVVARDEQRDETDTGAKKQKRKRR</sequence>
<proteinExistence type="predicted"/>
<accession>A0A8J2LGD1</accession>
<organism evidence="2 3">
    <name type="scientific">Allacma fusca</name>
    <dbReference type="NCBI Taxonomy" id="39272"/>
    <lineage>
        <taxon>Eukaryota</taxon>
        <taxon>Metazoa</taxon>
        <taxon>Ecdysozoa</taxon>
        <taxon>Arthropoda</taxon>
        <taxon>Hexapoda</taxon>
        <taxon>Collembola</taxon>
        <taxon>Symphypleona</taxon>
        <taxon>Sminthuridae</taxon>
        <taxon>Allacma</taxon>
    </lineage>
</organism>
<keyword evidence="3" id="KW-1185">Reference proteome</keyword>
<evidence type="ECO:0000313" key="3">
    <source>
        <dbReference type="Proteomes" id="UP000708208"/>
    </source>
</evidence>
<name>A0A8J2LGD1_9HEXA</name>
<dbReference type="Proteomes" id="UP000708208">
    <property type="component" value="Unassembled WGS sequence"/>
</dbReference>
<evidence type="ECO:0000313" key="2">
    <source>
        <dbReference type="EMBL" id="CAG7830362.1"/>
    </source>
</evidence>
<feature type="compositionally biased region" description="Basic and acidic residues" evidence="1">
    <location>
        <begin position="49"/>
        <end position="61"/>
    </location>
</feature>